<accession>A0ABP3PA03</accession>
<dbReference type="CDD" id="cd05233">
    <property type="entry name" value="SDR_c"/>
    <property type="match status" value="1"/>
</dbReference>
<evidence type="ECO:0000313" key="2">
    <source>
        <dbReference type="Proteomes" id="UP001501576"/>
    </source>
</evidence>
<evidence type="ECO:0000313" key="1">
    <source>
        <dbReference type="EMBL" id="GAA0560422.1"/>
    </source>
</evidence>
<name>A0ABP3PA03_9ACTN</name>
<dbReference type="EMBL" id="BAAABZ010000075">
    <property type="protein sequence ID" value="GAA0560422.1"/>
    <property type="molecule type" value="Genomic_DNA"/>
</dbReference>
<dbReference type="Gene3D" id="3.40.50.720">
    <property type="entry name" value="NAD(P)-binding Rossmann-like Domain"/>
    <property type="match status" value="1"/>
</dbReference>
<organism evidence="1 2">
    <name type="scientific">Streptomyces mordarskii</name>
    <dbReference type="NCBI Taxonomy" id="1226758"/>
    <lineage>
        <taxon>Bacteria</taxon>
        <taxon>Bacillati</taxon>
        <taxon>Actinomycetota</taxon>
        <taxon>Actinomycetes</taxon>
        <taxon>Kitasatosporales</taxon>
        <taxon>Streptomycetaceae</taxon>
        <taxon>Streptomyces</taxon>
    </lineage>
</organism>
<dbReference type="Proteomes" id="UP001501576">
    <property type="component" value="Unassembled WGS sequence"/>
</dbReference>
<protein>
    <submittedName>
        <fullName evidence="1">SDR family NAD(P)-dependent oxidoreductase</fullName>
    </submittedName>
</protein>
<gene>
    <name evidence="1" type="ORF">GCM10010390_73320</name>
</gene>
<keyword evidence="2" id="KW-1185">Reference proteome</keyword>
<dbReference type="SUPFAM" id="SSF51735">
    <property type="entry name" value="NAD(P)-binding Rossmann-fold domains"/>
    <property type="match status" value="1"/>
</dbReference>
<dbReference type="Pfam" id="PF13561">
    <property type="entry name" value="adh_short_C2"/>
    <property type="match status" value="1"/>
</dbReference>
<sequence>MSLQNKVAVVTGAAGGLGAAVADHLGSAGARVIRADRSFSDDDWPDRVALDVADAASWDRFAARVREQAGRLDILVNNAGISMRTDVVGTADEDFARVMRVNVWGVWRGIKTFADDLTATGGCVVNVGSIYGVTTAPVSDVSPSSVAYQASKAAVHQVTKVAAVELAPRGVRVNAVLPGVFRTGLLADLPPDELQVRVGGAPLGRPGDTAELGPVVALLAGPGASFITGALIPVDGGYLAAS</sequence>
<dbReference type="InterPro" id="IPR036291">
    <property type="entry name" value="NAD(P)-bd_dom_sf"/>
</dbReference>
<dbReference type="RefSeq" id="WP_086706195.1">
    <property type="nucleotide sequence ID" value="NZ_BAAABZ010000075.1"/>
</dbReference>
<dbReference type="PANTHER" id="PTHR43975:SF2">
    <property type="entry name" value="EG:BACR7A4.14 PROTEIN-RELATED"/>
    <property type="match status" value="1"/>
</dbReference>
<dbReference type="PRINTS" id="PR00081">
    <property type="entry name" value="GDHRDH"/>
</dbReference>
<dbReference type="PANTHER" id="PTHR43975">
    <property type="entry name" value="ZGC:101858"/>
    <property type="match status" value="1"/>
</dbReference>
<proteinExistence type="predicted"/>
<comment type="caution">
    <text evidence="1">The sequence shown here is derived from an EMBL/GenBank/DDBJ whole genome shotgun (WGS) entry which is preliminary data.</text>
</comment>
<reference evidence="2" key="1">
    <citation type="journal article" date="2019" name="Int. J. Syst. Evol. Microbiol.">
        <title>The Global Catalogue of Microorganisms (GCM) 10K type strain sequencing project: providing services to taxonomists for standard genome sequencing and annotation.</title>
        <authorList>
            <consortium name="The Broad Institute Genomics Platform"/>
            <consortium name="The Broad Institute Genome Sequencing Center for Infectious Disease"/>
            <person name="Wu L."/>
            <person name="Ma J."/>
        </authorList>
    </citation>
    <scope>NUCLEOTIDE SEQUENCE [LARGE SCALE GENOMIC DNA]</scope>
    <source>
        <strain evidence="2">JCM 5052</strain>
    </source>
</reference>
<dbReference type="GeneID" id="97430055"/>
<dbReference type="InterPro" id="IPR002347">
    <property type="entry name" value="SDR_fam"/>
</dbReference>
<dbReference type="PRINTS" id="PR00080">
    <property type="entry name" value="SDRFAMILY"/>
</dbReference>